<feature type="repeat" description="PPR" evidence="2">
    <location>
        <begin position="185"/>
        <end position="219"/>
    </location>
</feature>
<dbReference type="PANTHER" id="PTHR47926:SF413">
    <property type="entry name" value="REPEAT (TPR)-LIKE SUPERFAMILY PROTEIN, PUTATIVE-RELATED"/>
    <property type="match status" value="1"/>
</dbReference>
<dbReference type="InterPro" id="IPR011990">
    <property type="entry name" value="TPR-like_helical_dom_sf"/>
</dbReference>
<evidence type="ECO:0000313" key="3">
    <source>
        <dbReference type="EMBL" id="KYP64709.1"/>
    </source>
</evidence>
<dbReference type="InterPro" id="IPR046848">
    <property type="entry name" value="E_motif"/>
</dbReference>
<feature type="repeat" description="PPR" evidence="2">
    <location>
        <begin position="154"/>
        <end position="184"/>
    </location>
</feature>
<dbReference type="PROSITE" id="PS51375">
    <property type="entry name" value="PPR"/>
    <property type="match status" value="3"/>
</dbReference>
<evidence type="ECO:0000256" key="1">
    <source>
        <dbReference type="ARBA" id="ARBA00022737"/>
    </source>
</evidence>
<dbReference type="Pfam" id="PF01535">
    <property type="entry name" value="PPR"/>
    <property type="match status" value="5"/>
</dbReference>
<dbReference type="Pfam" id="PF13041">
    <property type="entry name" value="PPR_2"/>
    <property type="match status" value="1"/>
</dbReference>
<dbReference type="STRING" id="3821.A0A151TCD5"/>
<protein>
    <submittedName>
        <fullName evidence="3">Pentatricopeptide repeat-containing protein At3g29230 family</fullName>
    </submittedName>
</protein>
<gene>
    <name evidence="3" type="ORF">KK1_019314</name>
</gene>
<dbReference type="AlphaFoldDB" id="A0A151TCD5"/>
<dbReference type="GO" id="GO:0009451">
    <property type="term" value="P:RNA modification"/>
    <property type="evidence" value="ECO:0007669"/>
    <property type="project" value="InterPro"/>
</dbReference>
<dbReference type="InterPro" id="IPR046960">
    <property type="entry name" value="PPR_At4g14850-like_plant"/>
</dbReference>
<dbReference type="PANTHER" id="PTHR47926">
    <property type="entry name" value="PENTATRICOPEPTIDE REPEAT-CONTAINING PROTEIN"/>
    <property type="match status" value="1"/>
</dbReference>
<dbReference type="InterPro" id="IPR002885">
    <property type="entry name" value="PPR_rpt"/>
</dbReference>
<organism evidence="3 4">
    <name type="scientific">Cajanus cajan</name>
    <name type="common">Pigeon pea</name>
    <name type="synonym">Cajanus indicus</name>
    <dbReference type="NCBI Taxonomy" id="3821"/>
    <lineage>
        <taxon>Eukaryota</taxon>
        <taxon>Viridiplantae</taxon>
        <taxon>Streptophyta</taxon>
        <taxon>Embryophyta</taxon>
        <taxon>Tracheophyta</taxon>
        <taxon>Spermatophyta</taxon>
        <taxon>Magnoliopsida</taxon>
        <taxon>eudicotyledons</taxon>
        <taxon>Gunneridae</taxon>
        <taxon>Pentapetalae</taxon>
        <taxon>rosids</taxon>
        <taxon>fabids</taxon>
        <taxon>Fabales</taxon>
        <taxon>Fabaceae</taxon>
        <taxon>Papilionoideae</taxon>
        <taxon>50 kb inversion clade</taxon>
        <taxon>NPAAA clade</taxon>
        <taxon>indigoferoid/millettioid clade</taxon>
        <taxon>Phaseoleae</taxon>
        <taxon>Cajanus</taxon>
    </lineage>
</organism>
<keyword evidence="1" id="KW-0677">Repeat</keyword>
<dbReference type="GO" id="GO:0003729">
    <property type="term" value="F:mRNA binding"/>
    <property type="evidence" value="ECO:0007669"/>
    <property type="project" value="EnsemblPlants"/>
</dbReference>
<dbReference type="Gene3D" id="1.25.40.10">
    <property type="entry name" value="Tetratricopeptide repeat domain"/>
    <property type="match status" value="4"/>
</dbReference>
<dbReference type="OMA" id="ACRMHNE"/>
<feature type="repeat" description="PPR" evidence="2">
    <location>
        <begin position="321"/>
        <end position="355"/>
    </location>
</feature>
<dbReference type="FunFam" id="1.25.40.10:FF:000348">
    <property type="entry name" value="Pentatricopeptide repeat-containing protein chloroplastic"/>
    <property type="match status" value="1"/>
</dbReference>
<dbReference type="EMBL" id="CM003609">
    <property type="protein sequence ID" value="KYP64709.1"/>
    <property type="molecule type" value="Genomic_DNA"/>
</dbReference>
<dbReference type="SUPFAM" id="SSF48452">
    <property type="entry name" value="TPR-like"/>
    <property type="match status" value="1"/>
</dbReference>
<evidence type="ECO:0000256" key="2">
    <source>
        <dbReference type="PROSITE-ProRule" id="PRU00708"/>
    </source>
</evidence>
<keyword evidence="4" id="KW-1185">Reference proteome</keyword>
<sequence>MQVQAAVGGRVPTWFSRRRLLEEKLTDLHRCTNLDAVNQIHAQVLKAHLHHDLFVAPKLITAFSLCRHIAAAVNVFNQVPHPNVHLYNTVLRAHAHNASHPSIPFNTFFRMQQNGLFPDNFTYPFLLKCCSGPSSLPLVKMIHAHVQKFGFYHDIFVPNSLIDSYSRCAELDRASRVFDEMPVRDMVSWNTMLDGYVKAGEMDKAFELFERMPERNIVSWSTMVCGYSKTGDMVMAREAAELFRRMDEAGMRPDDGFLFSVLSACTESGMLGLGRRIHESMRRWRFRCGTKVLNAFIDMYAKCGCLDAAFGVFDGMMGKKDVVSWNSMIQGYALHGRGEKALELFSRMVQEGFEPDAYTFIGLLCACTHAGLVDEGRKYFYSMERVYGIVPQVEHYGCMIDLLGRRGHLKEAFTLLRSMPMEPNSIILSGLLNACRMHNDVDLARAVCEQLFKLEPADPGNYSLMSNIYAQAGDWKNVANVRLQMKNTGGQKPSGASSIEVEEVVHEFTVFDQSHPKSDDIYRMIDRLVQDLKQVGYVPMVHQ</sequence>
<dbReference type="NCBIfam" id="TIGR00756">
    <property type="entry name" value="PPR"/>
    <property type="match status" value="6"/>
</dbReference>
<dbReference type="Pfam" id="PF20431">
    <property type="entry name" value="E_motif"/>
    <property type="match status" value="1"/>
</dbReference>
<dbReference type="Pfam" id="PF13812">
    <property type="entry name" value="PPR_3"/>
    <property type="match status" value="1"/>
</dbReference>
<dbReference type="Gramene" id="C.cajan_18767.t">
    <property type="protein sequence ID" value="C.cajan_18767.t"/>
    <property type="gene ID" value="C.cajan_18767"/>
</dbReference>
<evidence type="ECO:0000313" key="4">
    <source>
        <dbReference type="Proteomes" id="UP000075243"/>
    </source>
</evidence>
<dbReference type="Proteomes" id="UP000075243">
    <property type="component" value="Chromosome 7"/>
</dbReference>
<reference evidence="3 4" key="1">
    <citation type="journal article" date="2012" name="Nat. Biotechnol.">
        <title>Draft genome sequence of pigeonpea (Cajanus cajan), an orphan legume crop of resource-poor farmers.</title>
        <authorList>
            <person name="Varshney R.K."/>
            <person name="Chen W."/>
            <person name="Li Y."/>
            <person name="Bharti A.K."/>
            <person name="Saxena R.K."/>
            <person name="Schlueter J.A."/>
            <person name="Donoghue M.T."/>
            <person name="Azam S."/>
            <person name="Fan G."/>
            <person name="Whaley A.M."/>
            <person name="Farmer A.D."/>
            <person name="Sheridan J."/>
            <person name="Iwata A."/>
            <person name="Tuteja R."/>
            <person name="Penmetsa R.V."/>
            <person name="Wu W."/>
            <person name="Upadhyaya H.D."/>
            <person name="Yang S.P."/>
            <person name="Shah T."/>
            <person name="Saxena K.B."/>
            <person name="Michael T."/>
            <person name="McCombie W.R."/>
            <person name="Yang B."/>
            <person name="Zhang G."/>
            <person name="Yang H."/>
            <person name="Wang J."/>
            <person name="Spillane C."/>
            <person name="Cook D.R."/>
            <person name="May G.D."/>
            <person name="Xu X."/>
            <person name="Jackson S.A."/>
        </authorList>
    </citation>
    <scope>NUCLEOTIDE SEQUENCE [LARGE SCALE GENOMIC DNA]</scope>
    <source>
        <strain evidence="4">cv. Asha</strain>
    </source>
</reference>
<accession>A0A151TCD5</accession>
<proteinExistence type="predicted"/>
<name>A0A151TCD5_CAJCA</name>
<dbReference type="FunFam" id="1.25.40.10:FF:000184">
    <property type="entry name" value="Pentatricopeptide repeat-containing protein, chloroplastic"/>
    <property type="match status" value="1"/>
</dbReference>
<dbReference type="FunFam" id="1.25.40.10:FF:000557">
    <property type="entry name" value="Pentatricopeptide repeat-containing protein, chloroplastic"/>
    <property type="match status" value="1"/>
</dbReference>